<gene>
    <name evidence="2" type="ORF">HRH59_01615</name>
</gene>
<dbReference type="Proteomes" id="UP000523161">
    <property type="component" value="Unassembled WGS sequence"/>
</dbReference>
<dbReference type="PROSITE" id="PS51257">
    <property type="entry name" value="PROKAR_LIPOPROTEIN"/>
    <property type="match status" value="1"/>
</dbReference>
<keyword evidence="1" id="KW-0732">Signal</keyword>
<organism evidence="2 3">
    <name type="scientific">Rheinheimera lutimaris</name>
    <dbReference type="NCBI Taxonomy" id="2740584"/>
    <lineage>
        <taxon>Bacteria</taxon>
        <taxon>Pseudomonadati</taxon>
        <taxon>Pseudomonadota</taxon>
        <taxon>Gammaproteobacteria</taxon>
        <taxon>Chromatiales</taxon>
        <taxon>Chromatiaceae</taxon>
        <taxon>Rheinheimera</taxon>
    </lineage>
</organism>
<reference evidence="2 3" key="1">
    <citation type="submission" date="2020-06" db="EMBL/GenBank/DDBJ databases">
        <title>Rheinheimera sp. nov., a marine bacterium isolated from coastal.</title>
        <authorList>
            <person name="Yu Q."/>
            <person name="Qi Y."/>
            <person name="Pu J."/>
        </authorList>
    </citation>
    <scope>NUCLEOTIDE SEQUENCE [LARGE SCALE GENOMIC DNA]</scope>
    <source>
        <strain evidence="2 3">YQF-2</strain>
    </source>
</reference>
<dbReference type="RefSeq" id="WP_173499532.1">
    <property type="nucleotide sequence ID" value="NZ_JABSOD010000002.1"/>
</dbReference>
<keyword evidence="3" id="KW-1185">Reference proteome</keyword>
<dbReference type="AlphaFoldDB" id="A0A7Y5AMT7"/>
<evidence type="ECO:0008006" key="4">
    <source>
        <dbReference type="Google" id="ProtNLM"/>
    </source>
</evidence>
<feature type="chain" id="PRO_5031106639" description="Lipoprotein" evidence="1">
    <location>
        <begin position="22"/>
        <end position="752"/>
    </location>
</feature>
<proteinExistence type="predicted"/>
<dbReference type="EMBL" id="JABSOD010000002">
    <property type="protein sequence ID" value="NRQ41276.1"/>
    <property type="molecule type" value="Genomic_DNA"/>
</dbReference>
<evidence type="ECO:0000313" key="2">
    <source>
        <dbReference type="EMBL" id="NRQ41276.1"/>
    </source>
</evidence>
<sequence length="752" mass="84209">MKYLVSAAICCWLSACSFVDADVEFNPDQGEERRYQVYSSASMTLDTGRRTETLNTTSHQLLRYKVIETGNNSRFQVHVDYLQMRDGQGSGVSSTAPAARNPQMRAIFSQGFEFNANLRSGSVTGFSALNKPVWQALLAERGAELEQEMKKLFSSSAFLSKIPAKSGAIVQLPAYQGRADATLTVLQLTDTHLLAKVESEQADGKFYGHMLLERKRGWLVRLALIAEAPFERYGYNGTVRSNVVMLEQQPQTADLSQRFNFEHDFPAFEYETLPVLALDDVNKALSQQTVFPFDAGYFQQQDHQLHLVYQHDFTEPVAAGELRLSNIIARNAEGIALPLQLGAMGSYSYPEQDGLYKSVRQNLLLGWNAPDELLQQVTQFTATAEYSAAKLVPLSLTPDPAKTVTAQYEDLQLELSPVPGDPLSYRLVSRGSDKHWLLQRYDGAEGATVQFARPQLAAQQSAAPDWLSTQEQTMLALASSTHHERIVLFTFKQLPPALTLYVNAVSDDSVFSKEITFWPVAQYEQNAAYPPAHEQLLYNEDNYDGFYDEFKDTAPAQPDPALLEPQIVNRYGLSLQLSAEQAAVCAVNISEAPKVNGHSLKWTRLKSSNNLSGSPDKHARYQLTTADGIRRNFYDIKVSSSLNCTGTPQWQAVDYQPQQSWLIDINQLPGVDTEQSVAEFMQRYRFLNAKGLALAPLVLPHQIDDFYQQPLQQILHNGRWFAVWGRSQAIEQLSVSGEPVSKQWHSHFPALP</sequence>
<evidence type="ECO:0000256" key="1">
    <source>
        <dbReference type="SAM" id="SignalP"/>
    </source>
</evidence>
<evidence type="ECO:0000313" key="3">
    <source>
        <dbReference type="Proteomes" id="UP000523161"/>
    </source>
</evidence>
<accession>A0A7Y5AMT7</accession>
<comment type="caution">
    <text evidence="2">The sequence shown here is derived from an EMBL/GenBank/DDBJ whole genome shotgun (WGS) entry which is preliminary data.</text>
</comment>
<name>A0A7Y5AMT7_9GAMM</name>
<feature type="signal peptide" evidence="1">
    <location>
        <begin position="1"/>
        <end position="21"/>
    </location>
</feature>
<protein>
    <recommendedName>
        <fullName evidence="4">Lipoprotein</fullName>
    </recommendedName>
</protein>